<reference evidence="2" key="1">
    <citation type="journal article" date="2020" name="Stud. Mycol.">
        <title>101 Dothideomycetes genomes: a test case for predicting lifestyles and emergence of pathogens.</title>
        <authorList>
            <person name="Haridas S."/>
            <person name="Albert R."/>
            <person name="Binder M."/>
            <person name="Bloem J."/>
            <person name="Labutti K."/>
            <person name="Salamov A."/>
            <person name="Andreopoulos B."/>
            <person name="Baker S."/>
            <person name="Barry K."/>
            <person name="Bills G."/>
            <person name="Bluhm B."/>
            <person name="Cannon C."/>
            <person name="Castanera R."/>
            <person name="Culley D."/>
            <person name="Daum C."/>
            <person name="Ezra D."/>
            <person name="Gonzalez J."/>
            <person name="Henrissat B."/>
            <person name="Kuo A."/>
            <person name="Liang C."/>
            <person name="Lipzen A."/>
            <person name="Lutzoni F."/>
            <person name="Magnuson J."/>
            <person name="Mondo S."/>
            <person name="Nolan M."/>
            <person name="Ohm R."/>
            <person name="Pangilinan J."/>
            <person name="Park H.-J."/>
            <person name="Ramirez L."/>
            <person name="Alfaro M."/>
            <person name="Sun H."/>
            <person name="Tritt A."/>
            <person name="Yoshinaga Y."/>
            <person name="Zwiers L.-H."/>
            <person name="Turgeon B."/>
            <person name="Goodwin S."/>
            <person name="Spatafora J."/>
            <person name="Crous P."/>
            <person name="Grigoriev I."/>
        </authorList>
    </citation>
    <scope>NUCLEOTIDE SEQUENCE</scope>
    <source>
        <strain evidence="2">CBS 130266</strain>
    </source>
</reference>
<dbReference type="InterPro" id="IPR036291">
    <property type="entry name" value="NAD(P)-bd_dom_sf"/>
</dbReference>
<evidence type="ECO:0000313" key="2">
    <source>
        <dbReference type="EMBL" id="KAF2435683.1"/>
    </source>
</evidence>
<comment type="caution">
    <text evidence="2">The sequence shown here is derived from an EMBL/GenBank/DDBJ whole genome shotgun (WGS) entry which is preliminary data.</text>
</comment>
<dbReference type="AlphaFoldDB" id="A0A9P4U442"/>
<keyword evidence="3" id="KW-1185">Reference proteome</keyword>
<dbReference type="InterPro" id="IPR013952">
    <property type="entry name" value="DUF1776_fun"/>
</dbReference>
<protein>
    <submittedName>
        <fullName evidence="2">DUF1776-domain-containing protein</fullName>
    </submittedName>
</protein>
<dbReference type="Pfam" id="PF08643">
    <property type="entry name" value="DUF1776"/>
    <property type="match status" value="1"/>
</dbReference>
<evidence type="ECO:0000256" key="1">
    <source>
        <dbReference type="SAM" id="Phobius"/>
    </source>
</evidence>
<accession>A0A9P4U442</accession>
<dbReference type="PANTHER" id="PTHR43313">
    <property type="entry name" value="SHORT-CHAIN DEHYDROGENASE/REDUCTASE FAMILY 9C"/>
    <property type="match status" value="1"/>
</dbReference>
<dbReference type="OrthoDB" id="5308060at2759"/>
<sequence>MSSDDQYFIDVLGGISSDIRKFSANVFDTTDKHLDSAVSAIKGAFTSSSWIPERIKPTPPPQTILHAQASYVERVGDWITRNKAITVAVITLLGTGGFLIYQQKYSHKRRRRAKRAANGARREVVVLVGPASSLHIKSLMGDLERRGFIVYCLVNSEAEEKLVRTEAGSKPDIRPFHLNLDDPIKTQQALERFQNLISSPHHAFDGASSHTLIFSGLILAPDLVYPSGPIETLAAEIWSEELNTKLITAIATARAFLPSVCEFQARVLVLTPNVVSSLQPAFHGLESTIVSALDSFATTLRRELHTLGIKVCQLKLGNFDFHAHGAKHHLPPVGEWRTITWPPSSRLLYAQNFINQARTAAGRGVFGESGSMARGSSPRYLHNAVFDALTEKRPRGVWRVGRGSLAYDIVGKWVPSGLVGWVLGLRRVSLEEMAGPGPQLTLEDSSVLSWEQVDTADNEIPGGES</sequence>
<keyword evidence="1" id="KW-1133">Transmembrane helix</keyword>
<keyword evidence="1" id="KW-0472">Membrane</keyword>
<evidence type="ECO:0000313" key="3">
    <source>
        <dbReference type="Proteomes" id="UP000800235"/>
    </source>
</evidence>
<name>A0A9P4U442_9PEZI</name>
<organism evidence="2 3">
    <name type="scientific">Tothia fuscella</name>
    <dbReference type="NCBI Taxonomy" id="1048955"/>
    <lineage>
        <taxon>Eukaryota</taxon>
        <taxon>Fungi</taxon>
        <taxon>Dikarya</taxon>
        <taxon>Ascomycota</taxon>
        <taxon>Pezizomycotina</taxon>
        <taxon>Dothideomycetes</taxon>
        <taxon>Pleosporomycetidae</taxon>
        <taxon>Venturiales</taxon>
        <taxon>Cylindrosympodiaceae</taxon>
        <taxon>Tothia</taxon>
    </lineage>
</organism>
<feature type="transmembrane region" description="Helical" evidence="1">
    <location>
        <begin position="84"/>
        <end position="101"/>
    </location>
</feature>
<gene>
    <name evidence="2" type="ORF">EJ08DRAFT_625159</name>
</gene>
<keyword evidence="1" id="KW-0812">Transmembrane</keyword>
<dbReference type="EMBL" id="MU007012">
    <property type="protein sequence ID" value="KAF2435683.1"/>
    <property type="molecule type" value="Genomic_DNA"/>
</dbReference>
<dbReference type="SUPFAM" id="SSF51735">
    <property type="entry name" value="NAD(P)-binding Rossmann-fold domains"/>
    <property type="match status" value="1"/>
</dbReference>
<dbReference type="Proteomes" id="UP000800235">
    <property type="component" value="Unassembled WGS sequence"/>
</dbReference>
<dbReference type="Gene3D" id="3.40.50.720">
    <property type="entry name" value="NAD(P)-binding Rossmann-like Domain"/>
    <property type="match status" value="1"/>
</dbReference>
<proteinExistence type="predicted"/>
<dbReference type="PANTHER" id="PTHR43313:SF1">
    <property type="entry name" value="3BETA-HYDROXYSTEROID DEHYDROGENASE DHS-16"/>
    <property type="match status" value="1"/>
</dbReference>